<protein>
    <recommendedName>
        <fullName evidence="3">Reverse transcriptase</fullName>
    </recommendedName>
</protein>
<evidence type="ECO:0000313" key="1">
    <source>
        <dbReference type="EMBL" id="CAG9767721.1"/>
    </source>
</evidence>
<name>A0A9N9MMI7_9CUCU</name>
<sequence>MKKSFDEIYKQYQLLRKRNNQGIWISEEREKRELRVARVKVQNGTEKRPQVKNKWFNLMVQRQAAIRVTSAYRTTSTDALLVLAELPPIDLLIEEAIAISKADTPERNAARRQSRETLLLKWQERWRSSNKGRWTARLITDIATWLDRKHGDTDHYMTQLLTGHGCLRDYTYGLANQLTANAYIAEILIPLSTPFSIVDNGMRKGKHPSTTRGQGKNSDPYIYLTIGMYLPVAYEKLPIELCSLVTKKEKVNRLLAVKCM</sequence>
<accession>A0A9N9MMI7</accession>
<dbReference type="Proteomes" id="UP001152799">
    <property type="component" value="Chromosome 4"/>
</dbReference>
<dbReference type="OrthoDB" id="6777517at2759"/>
<dbReference type="AlphaFoldDB" id="A0A9N9MMI7"/>
<evidence type="ECO:0000313" key="2">
    <source>
        <dbReference type="Proteomes" id="UP001152799"/>
    </source>
</evidence>
<keyword evidence="2" id="KW-1185">Reference proteome</keyword>
<reference evidence="1" key="1">
    <citation type="submission" date="2022-01" db="EMBL/GenBank/DDBJ databases">
        <authorList>
            <person name="King R."/>
        </authorList>
    </citation>
    <scope>NUCLEOTIDE SEQUENCE</scope>
</reference>
<evidence type="ECO:0008006" key="3">
    <source>
        <dbReference type="Google" id="ProtNLM"/>
    </source>
</evidence>
<organism evidence="1 2">
    <name type="scientific">Ceutorhynchus assimilis</name>
    <name type="common">cabbage seed weevil</name>
    <dbReference type="NCBI Taxonomy" id="467358"/>
    <lineage>
        <taxon>Eukaryota</taxon>
        <taxon>Metazoa</taxon>
        <taxon>Ecdysozoa</taxon>
        <taxon>Arthropoda</taxon>
        <taxon>Hexapoda</taxon>
        <taxon>Insecta</taxon>
        <taxon>Pterygota</taxon>
        <taxon>Neoptera</taxon>
        <taxon>Endopterygota</taxon>
        <taxon>Coleoptera</taxon>
        <taxon>Polyphaga</taxon>
        <taxon>Cucujiformia</taxon>
        <taxon>Curculionidae</taxon>
        <taxon>Ceutorhynchinae</taxon>
        <taxon>Ceutorhynchus</taxon>
    </lineage>
</organism>
<proteinExistence type="predicted"/>
<dbReference type="EMBL" id="OU892280">
    <property type="protein sequence ID" value="CAG9767721.1"/>
    <property type="molecule type" value="Genomic_DNA"/>
</dbReference>
<gene>
    <name evidence="1" type="ORF">CEUTPL_LOCUS8279</name>
</gene>